<reference evidence="5 6" key="1">
    <citation type="submission" date="2019-11" db="EMBL/GenBank/DDBJ databases">
        <title>Draft Genome Sequence of Plant Growth-Promoting Rhizosphere-Associated Bacteria.</title>
        <authorList>
            <person name="Vasilyev I.Y."/>
            <person name="Radchenko V."/>
            <person name="Ilnitskaya E.V."/>
        </authorList>
    </citation>
    <scope>NUCLEOTIDE SEQUENCE [LARGE SCALE GENOMIC DNA]</scope>
    <source>
        <strain evidence="5 6">VRA_07sq_f</strain>
    </source>
</reference>
<dbReference type="GO" id="GO:0006508">
    <property type="term" value="P:proteolysis"/>
    <property type="evidence" value="ECO:0007669"/>
    <property type="project" value="UniProtKB-KW"/>
</dbReference>
<dbReference type="Proteomes" id="UP000491237">
    <property type="component" value="Unassembled WGS sequence"/>
</dbReference>
<evidence type="ECO:0000313" key="6">
    <source>
        <dbReference type="Proteomes" id="UP000491237"/>
    </source>
</evidence>
<keyword evidence="1" id="KW-0547">Nucleotide-binding</keyword>
<dbReference type="SMART" id="SM01086">
    <property type="entry name" value="ClpB_D2-small"/>
    <property type="match status" value="1"/>
</dbReference>
<protein>
    <submittedName>
        <fullName evidence="5">ATP-dependent Clp protease ATP-binding subunit</fullName>
    </submittedName>
</protein>
<comment type="caution">
    <text evidence="5">The sequence shown here is derived from an EMBL/GenBank/DDBJ whole genome shotgun (WGS) entry which is preliminary data.</text>
</comment>
<feature type="non-terminal residue" evidence="5">
    <location>
        <position position="1"/>
    </location>
</feature>
<feature type="domain" description="Clp ATPase C-terminal" evidence="4">
    <location>
        <begin position="1"/>
        <end position="86"/>
    </location>
</feature>
<dbReference type="GO" id="GO:0034605">
    <property type="term" value="P:cellular response to heat"/>
    <property type="evidence" value="ECO:0007669"/>
    <property type="project" value="TreeGrafter"/>
</dbReference>
<dbReference type="GO" id="GO:0008233">
    <property type="term" value="F:peptidase activity"/>
    <property type="evidence" value="ECO:0007669"/>
    <property type="project" value="UniProtKB-KW"/>
</dbReference>
<evidence type="ECO:0000256" key="2">
    <source>
        <dbReference type="ARBA" id="ARBA00022840"/>
    </source>
</evidence>
<sequence>DNLQKIVSLMIDDVNSMLKQQGLVINVTDKAKAKLVELGYNPAMGARPLRRVIQEQIEDKVADFYLDHENAATLTADVDSKGNIVIKAP</sequence>
<evidence type="ECO:0000259" key="4">
    <source>
        <dbReference type="SMART" id="SM01086"/>
    </source>
</evidence>
<feature type="non-terminal residue" evidence="5">
    <location>
        <position position="89"/>
    </location>
</feature>
<dbReference type="EMBL" id="WKKY01001439">
    <property type="protein sequence ID" value="MSE22715.1"/>
    <property type="molecule type" value="Genomic_DNA"/>
</dbReference>
<dbReference type="InterPro" id="IPR050130">
    <property type="entry name" value="ClpA_ClpB"/>
</dbReference>
<accession>A0A844EHU9</accession>
<dbReference type="GO" id="GO:0005737">
    <property type="term" value="C:cytoplasm"/>
    <property type="evidence" value="ECO:0007669"/>
    <property type="project" value="TreeGrafter"/>
</dbReference>
<dbReference type="InterPro" id="IPR019489">
    <property type="entry name" value="Clp_ATPase_C"/>
</dbReference>
<dbReference type="SUPFAM" id="SSF52540">
    <property type="entry name" value="P-loop containing nucleoside triphosphate hydrolases"/>
    <property type="match status" value="1"/>
</dbReference>
<keyword evidence="5" id="KW-0645">Protease</keyword>
<evidence type="ECO:0000256" key="1">
    <source>
        <dbReference type="ARBA" id="ARBA00022741"/>
    </source>
</evidence>
<dbReference type="AlphaFoldDB" id="A0A844EHU9"/>
<proteinExistence type="predicted"/>
<keyword evidence="2 5" id="KW-0067">ATP-binding</keyword>
<dbReference type="Gene3D" id="1.10.8.60">
    <property type="match status" value="1"/>
</dbReference>
<dbReference type="PANTHER" id="PTHR11638">
    <property type="entry name" value="ATP-DEPENDENT CLP PROTEASE"/>
    <property type="match status" value="1"/>
</dbReference>
<dbReference type="PANTHER" id="PTHR11638:SF18">
    <property type="entry name" value="HEAT SHOCK PROTEIN 104"/>
    <property type="match status" value="1"/>
</dbReference>
<dbReference type="InterPro" id="IPR027417">
    <property type="entry name" value="P-loop_NTPase"/>
</dbReference>
<organism evidence="5 6">
    <name type="scientific">Lentilactobacillus parabuchneri</name>
    <dbReference type="NCBI Taxonomy" id="152331"/>
    <lineage>
        <taxon>Bacteria</taxon>
        <taxon>Bacillati</taxon>
        <taxon>Bacillota</taxon>
        <taxon>Bacilli</taxon>
        <taxon>Lactobacillales</taxon>
        <taxon>Lactobacillaceae</taxon>
        <taxon>Lentilactobacillus</taxon>
    </lineage>
</organism>
<name>A0A844EHU9_9LACO</name>
<dbReference type="Pfam" id="PF10431">
    <property type="entry name" value="ClpB_D2-small"/>
    <property type="match status" value="1"/>
</dbReference>
<keyword evidence="5" id="KW-0378">Hydrolase</keyword>
<dbReference type="GO" id="GO:0016887">
    <property type="term" value="F:ATP hydrolysis activity"/>
    <property type="evidence" value="ECO:0007669"/>
    <property type="project" value="TreeGrafter"/>
</dbReference>
<evidence type="ECO:0000256" key="3">
    <source>
        <dbReference type="ARBA" id="ARBA00025613"/>
    </source>
</evidence>
<evidence type="ECO:0000313" key="5">
    <source>
        <dbReference type="EMBL" id="MSE22715.1"/>
    </source>
</evidence>
<gene>
    <name evidence="5" type="ORF">GKC44_16085</name>
</gene>
<comment type="function">
    <text evidence="3">Part of a stress-induced multi-chaperone system, it is involved in the recovery of the cell from heat-induced damage, in cooperation with DnaK, DnaJ and GrpE. Acts before DnaK, in the processing of protein aggregates. Protein binding stimulates the ATPase activity; ATP hydrolysis unfolds the denatured protein aggregates, which probably helps expose new hydrophobic binding sites on the surface of ClpB-bound aggregates, contributing to the solubilization and refolding of denatured protein aggregates by DnaK.</text>
</comment>
<dbReference type="GO" id="GO:0005524">
    <property type="term" value="F:ATP binding"/>
    <property type="evidence" value="ECO:0007669"/>
    <property type="project" value="UniProtKB-KW"/>
</dbReference>